<evidence type="ECO:0000256" key="1">
    <source>
        <dbReference type="SAM" id="MobiDB-lite"/>
    </source>
</evidence>
<dbReference type="EMBL" id="MKKU01001381">
    <property type="protein sequence ID" value="RNE95729.1"/>
    <property type="molecule type" value="Genomic_DNA"/>
</dbReference>
<dbReference type="Pfam" id="PF23398">
    <property type="entry name" value="FAZ1_cons"/>
    <property type="match status" value="3"/>
</dbReference>
<keyword evidence="4" id="KW-1185">Reference proteome</keyword>
<dbReference type="OrthoDB" id="249856at2759"/>
<feature type="region of interest" description="Disordered" evidence="1">
    <location>
        <begin position="492"/>
        <end position="530"/>
    </location>
</feature>
<dbReference type="InterPro" id="IPR056614">
    <property type="entry name" value="FAZ1_cons"/>
</dbReference>
<feature type="region of interest" description="Disordered" evidence="1">
    <location>
        <begin position="1"/>
        <end position="35"/>
    </location>
</feature>
<dbReference type="RefSeq" id="XP_029223140.1">
    <property type="nucleotide sequence ID" value="XM_029376733.1"/>
</dbReference>
<dbReference type="Proteomes" id="UP000284403">
    <property type="component" value="Unassembled WGS sequence"/>
</dbReference>
<feature type="domain" description="Flagellar attachment zone protein 1 conserved" evidence="2">
    <location>
        <begin position="278"/>
        <end position="364"/>
    </location>
</feature>
<organism evidence="3 4">
    <name type="scientific">Trypanosoma conorhini</name>
    <dbReference type="NCBI Taxonomy" id="83891"/>
    <lineage>
        <taxon>Eukaryota</taxon>
        <taxon>Discoba</taxon>
        <taxon>Euglenozoa</taxon>
        <taxon>Kinetoplastea</taxon>
        <taxon>Metakinetoplastina</taxon>
        <taxon>Trypanosomatida</taxon>
        <taxon>Trypanosomatidae</taxon>
        <taxon>Trypanosoma</taxon>
    </lineage>
</organism>
<dbReference type="AlphaFoldDB" id="A0A3R7N3B3"/>
<evidence type="ECO:0000313" key="4">
    <source>
        <dbReference type="Proteomes" id="UP000284403"/>
    </source>
</evidence>
<feature type="domain" description="Flagellar attachment zone protein 1 conserved" evidence="2">
    <location>
        <begin position="71"/>
        <end position="160"/>
    </location>
</feature>
<accession>A0A3R7N3B3</accession>
<dbReference type="PANTHER" id="PTHR47121:SF2">
    <property type="entry name" value="THYLAKOID LUMENAL PROTEIN TL20.3, CHLOROPLASTIC"/>
    <property type="match status" value="1"/>
</dbReference>
<dbReference type="PANTHER" id="PTHR47121">
    <property type="entry name" value="THYLAKOID LUMENAL PROTEIN TL20.3, CHLOROPLASTIC"/>
    <property type="match status" value="1"/>
</dbReference>
<feature type="domain" description="Flagellar attachment zone protein 1 conserved" evidence="2">
    <location>
        <begin position="374"/>
        <end position="461"/>
    </location>
</feature>
<comment type="caution">
    <text evidence="3">The sequence shown here is derived from an EMBL/GenBank/DDBJ whole genome shotgun (WGS) entry which is preliminary data.</text>
</comment>
<gene>
    <name evidence="3" type="ORF">Tco025E_09931</name>
</gene>
<reference evidence="3 4" key="1">
    <citation type="journal article" date="2018" name="BMC Genomics">
        <title>Genomic comparison of Trypanosoma conorhini and Trypanosoma rangeli to Trypanosoma cruzi strains of high and low virulence.</title>
        <authorList>
            <person name="Bradwell K.R."/>
            <person name="Koparde V.N."/>
            <person name="Matveyev A.V."/>
            <person name="Serrano M.G."/>
            <person name="Alves J.M."/>
            <person name="Parikh H."/>
            <person name="Huang B."/>
            <person name="Lee V."/>
            <person name="Espinosa-Alvarez O."/>
            <person name="Ortiz P.A."/>
            <person name="Costa-Martins A.G."/>
            <person name="Teixeira M.M."/>
            <person name="Buck G.A."/>
        </authorList>
    </citation>
    <scope>NUCLEOTIDE SEQUENCE [LARGE SCALE GENOMIC DNA]</scope>
    <source>
        <strain evidence="3 4">025E</strain>
    </source>
</reference>
<sequence>TEERFPSPEVPVGLRTAAVPPRSVEEPAAESVLQPARKREFSVHLPSGYPAEEAPTAMSAVMTLPSEEEPVVTRHRARFDGDDWDLVLERKRAALCEAFDADVCGAVGVPRGSVVDVDFALGSLTVEFGLRHAPSFTESDVAKRLAECDFLRTWKLYEPRKQPGSVPAVVRLAAQEEMLPVLRTAEVCGASPLKLQSSYAVLPTLRVTEECFPSPEVPVGLRTAAFPLELIEGAPTAGSEKKDEVKSVRRAELRVDPNVGEKYRRSLRLGEPPQLFASYRVGFVGDDWKFVVDKYLVRLKDCFWRDVLDIGGVVPRSVEGVSCSPTGDVVVTVLLEHAASLSQEDVLRLLDEAPFLTMWQLHDDCAFRDRGGRTKTFHRVGFLGSDWTSRIQGDAVAAAFVRDLVEVLDVRPEDVRVAALHISENLVVDFYVEHSASISEARVDEVLRDAPFDHVWEVYKTERTPVLRALKPLRVPVRPAAPRKHHLRTLGADVGRPYRPSHLSKMPSYPRPGLRYRKPTTEQERQTGTPEELFYVPQEKPVPTWDQGIELPRVAPTTRNIRWPLRTDFNTARQERRVNLSEVNEVLGMQRGQRLQPLPQPQSGDSPNTGLLPLYHEMGAMRRDDTRDPLRPYRKKLRRLRFD</sequence>
<name>A0A3R7N3B3_9TRYP</name>
<dbReference type="InterPro" id="IPR053285">
    <property type="entry name" value="Thylakoid_lumenal_pentapeptide"/>
</dbReference>
<dbReference type="GeneID" id="40323542"/>
<proteinExistence type="predicted"/>
<evidence type="ECO:0000313" key="3">
    <source>
        <dbReference type="EMBL" id="RNE95729.1"/>
    </source>
</evidence>
<feature type="non-terminal residue" evidence="3">
    <location>
        <position position="1"/>
    </location>
</feature>
<protein>
    <recommendedName>
        <fullName evidence="2">Flagellar attachment zone protein 1 conserved domain-containing protein</fullName>
    </recommendedName>
</protein>
<evidence type="ECO:0000259" key="2">
    <source>
        <dbReference type="Pfam" id="PF23398"/>
    </source>
</evidence>